<name>A0ABS0VYA9_9GAMM</name>
<keyword evidence="7" id="KW-1185">Reference proteome</keyword>
<dbReference type="Pfam" id="PF04829">
    <property type="entry name" value="PT-VENN"/>
    <property type="match status" value="1"/>
</dbReference>
<organism evidence="6 7">
    <name type="scientific">Proteus penneri</name>
    <dbReference type="NCBI Taxonomy" id="102862"/>
    <lineage>
        <taxon>Bacteria</taxon>
        <taxon>Pseudomonadati</taxon>
        <taxon>Pseudomonadota</taxon>
        <taxon>Gammaproteobacteria</taxon>
        <taxon>Enterobacterales</taxon>
        <taxon>Morganellaceae</taxon>
        <taxon>Proteus</taxon>
    </lineage>
</organism>
<evidence type="ECO:0000313" key="7">
    <source>
        <dbReference type="Proteomes" id="UP000619976"/>
    </source>
</evidence>
<evidence type="ECO:0000313" key="6">
    <source>
        <dbReference type="EMBL" id="MBJ2116057.1"/>
    </source>
</evidence>
<protein>
    <submittedName>
        <fullName evidence="6">VENN motif pre-toxin domain-containing protein</fullName>
    </submittedName>
</protein>
<proteinExistence type="predicted"/>
<accession>A0ABS0VYA9</accession>
<gene>
    <name evidence="6" type="ORF">JFQ69_00005</name>
</gene>
<evidence type="ECO:0000259" key="5">
    <source>
        <dbReference type="Pfam" id="PF04829"/>
    </source>
</evidence>
<sequence length="426" mass="45640">EVKNQIQGNSVESDIQRTLAHGLLNAGLALAKGENVAAQATGAMTGETVGILSHSLYGKTPEELTESEKQNISAWATLASGIAGGLISDNSAGVANAAQAGKVVVENNYLSFDEARAFDKKITICKAAGENCQPIIDKYATIQGKNSEEFRKACQRNSLECTAGYERLKLNGGISAAERPTWLYGSLDNEDVRNAVLYINNQDVEFANKHSDNWDRFASFVGEPENVFGLYLGGRALFNSAASAEAKLIGTGLSMGANAGVQVYNDNAGDKFDYLSFGLAGFTGWTGTGRNLHSNVQLNAGSAYLGSKIAGENSEAAVVSATFGATSGYGLTTVLVNRWEAKLIKEHFGMSASRYALQYAEKYKYSNFMTESFKLSPLPGIVGGAAGSFELELSGSLLGRYIMKNKDIKEINNEQQYYLELDKGAY</sequence>
<dbReference type="Gene3D" id="6.10.140.1810">
    <property type="match status" value="1"/>
</dbReference>
<evidence type="ECO:0000256" key="1">
    <source>
        <dbReference type="ARBA" id="ARBA00004219"/>
    </source>
</evidence>
<keyword evidence="4" id="KW-0843">Virulence</keyword>
<comment type="subcellular location">
    <subcellularLocation>
        <location evidence="1">Target cell</location>
        <location evidence="1">Target cell cytoplasm</location>
    </subcellularLocation>
</comment>
<dbReference type="Proteomes" id="UP000619976">
    <property type="component" value="Unassembled WGS sequence"/>
</dbReference>
<feature type="domain" description="VENN motif-containing" evidence="5">
    <location>
        <begin position="61"/>
        <end position="111"/>
    </location>
</feature>
<dbReference type="EMBL" id="JAEKCB010000001">
    <property type="protein sequence ID" value="MBJ2116057.1"/>
    <property type="molecule type" value="Genomic_DNA"/>
</dbReference>
<keyword evidence="3" id="KW-1266">Target cell cytoplasm</keyword>
<evidence type="ECO:0000256" key="2">
    <source>
        <dbReference type="ARBA" id="ARBA00022656"/>
    </source>
</evidence>
<comment type="caution">
    <text evidence="6">The sequence shown here is derived from an EMBL/GenBank/DDBJ whole genome shotgun (WGS) entry which is preliminary data.</text>
</comment>
<reference evidence="6 7" key="1">
    <citation type="submission" date="2020-12" db="EMBL/GenBank/DDBJ databases">
        <title>Enhanced detection system for hospital associated transmission using whole genome sequencing surveillance.</title>
        <authorList>
            <person name="Harrison L.H."/>
            <person name="Van Tyne D."/>
            <person name="Marsh J.W."/>
            <person name="Griffith M.P."/>
            <person name="Snyder D.J."/>
            <person name="Cooper V.S."/>
            <person name="Mustapha M."/>
        </authorList>
    </citation>
    <scope>NUCLEOTIDE SEQUENCE [LARGE SCALE GENOMIC DNA]</scope>
    <source>
        <strain evidence="6 7">PR00195</strain>
    </source>
</reference>
<feature type="non-terminal residue" evidence="6">
    <location>
        <position position="1"/>
    </location>
</feature>
<evidence type="ECO:0000256" key="4">
    <source>
        <dbReference type="ARBA" id="ARBA00023026"/>
    </source>
</evidence>
<evidence type="ECO:0000256" key="3">
    <source>
        <dbReference type="ARBA" id="ARBA00022913"/>
    </source>
</evidence>
<dbReference type="RefSeq" id="WP_198812824.1">
    <property type="nucleotide sequence ID" value="NZ_JAEKCB010000001.1"/>
</dbReference>
<dbReference type="InterPro" id="IPR006914">
    <property type="entry name" value="VENN_dom"/>
</dbReference>
<keyword evidence="2" id="KW-0800">Toxin</keyword>